<keyword evidence="1" id="KW-0808">Transferase</keyword>
<dbReference type="Gene3D" id="3.40.50.2000">
    <property type="entry name" value="Glycogen Phosphorylase B"/>
    <property type="match status" value="2"/>
</dbReference>
<evidence type="ECO:0000313" key="1">
    <source>
        <dbReference type="EMBL" id="KRG20315.1"/>
    </source>
</evidence>
<dbReference type="RefSeq" id="WP_075067170.1">
    <property type="nucleotide sequence ID" value="NZ_LKAJ02000001.1"/>
</dbReference>
<proteinExistence type="predicted"/>
<keyword evidence="3" id="KW-1185">Reference proteome</keyword>
<evidence type="ECO:0000313" key="3">
    <source>
        <dbReference type="Proteomes" id="UP000051497"/>
    </source>
</evidence>
<sequence length="401" mass="44804">MKVLFTSPMIMHPAASGPHLRIENSIKALASVTDLHVMSRVAPHVLGGAQAIQHYKNLAPTFTFAPSVDKLSSWRTFRRIQIVARKAWVNDAKAIVEYARKHQIKVIWFGYGNISYPLIKQVRQLAPDLFLVCDTDSVWSRFIFRELPFIDDENEKQRVLKESQAKELEEKDWVQLCNITTAVSEVDATYYRYLTPQKDKVALFSNVLDINQYLAPIAPPSDLKKPAIYLAGSFGKPTSAMNRAADWLIKGILPLVKREIPNIHCYIVGNHSDVSYGHLKDPSITVTGRLESVLPYLKNIDVALTPLQFESGTRFKILEAAACKTPMVSTTLGAEGIPVEHGKHILLADNSEDFAAAIVKLIKDKAYATTLAENSFQLVAKDYGLEQLAREATDILSRVTS</sequence>
<accession>A0A0Q9YI14</accession>
<comment type="caution">
    <text evidence="1">The sequence shown here is derived from an EMBL/GenBank/DDBJ whole genome shotgun (WGS) entry which is preliminary data.</text>
</comment>
<dbReference type="PANTHER" id="PTHR12526:SF630">
    <property type="entry name" value="GLYCOSYLTRANSFERASE"/>
    <property type="match status" value="1"/>
</dbReference>
<dbReference type="PANTHER" id="PTHR12526">
    <property type="entry name" value="GLYCOSYLTRANSFERASE"/>
    <property type="match status" value="1"/>
</dbReference>
<dbReference type="Proteomes" id="UP000051497">
    <property type="component" value="Unassembled WGS sequence"/>
</dbReference>
<dbReference type="CDD" id="cd03801">
    <property type="entry name" value="GT4_PimA-like"/>
    <property type="match status" value="1"/>
</dbReference>
<reference evidence="2" key="2">
    <citation type="journal article" date="2016" name="Genome Announc.">
        <title>Draft Genome Sequences of Two Novel Amoeba-Resistant Intranuclear Bacteria, 'Candidatus Berkiella cookevillensis' and 'Candidatus Berkiella aquae'.</title>
        <authorList>
            <person name="Mehari Y.T."/>
            <person name="Arivett B.A."/>
            <person name="Farone A.L."/>
            <person name="Gunderson J.H."/>
            <person name="Farone M.B."/>
        </authorList>
    </citation>
    <scope>NUCLEOTIDE SEQUENCE</scope>
    <source>
        <strain evidence="2">HT99</strain>
    </source>
</reference>
<dbReference type="GO" id="GO:0016740">
    <property type="term" value="F:transferase activity"/>
    <property type="evidence" value="ECO:0007669"/>
    <property type="project" value="UniProtKB-KW"/>
</dbReference>
<organism evidence="1">
    <name type="scientific">Candidatus Berkiella aquae</name>
    <dbReference type="NCBI Taxonomy" id="295108"/>
    <lineage>
        <taxon>Bacteria</taxon>
        <taxon>Pseudomonadati</taxon>
        <taxon>Pseudomonadota</taxon>
        <taxon>Gammaproteobacteria</taxon>
        <taxon>Candidatus Berkiellales</taxon>
        <taxon>Candidatus Berkiellaceae</taxon>
        <taxon>Candidatus Berkiella</taxon>
    </lineage>
</organism>
<dbReference type="AlphaFoldDB" id="A0A0Q9YI14"/>
<gene>
    <name evidence="2" type="ORF">HT99x_012820</name>
    <name evidence="1" type="ORF">HT99x_02565</name>
</gene>
<dbReference type="EMBL" id="LKAJ01000013">
    <property type="protein sequence ID" value="KRG20315.1"/>
    <property type="molecule type" value="Genomic_DNA"/>
</dbReference>
<dbReference type="OrthoDB" id="9807209at2"/>
<dbReference type="SUPFAM" id="SSF53756">
    <property type="entry name" value="UDP-Glycosyltransferase/glycogen phosphorylase"/>
    <property type="match status" value="1"/>
</dbReference>
<dbReference type="Pfam" id="PF13692">
    <property type="entry name" value="Glyco_trans_1_4"/>
    <property type="match status" value="1"/>
</dbReference>
<dbReference type="STRING" id="295108.HT99x_02565"/>
<dbReference type="PATRIC" id="fig|1590043.3.peg.2607"/>
<name>A0A0Q9YI14_9GAMM</name>
<reference evidence="1" key="1">
    <citation type="submission" date="2015-09" db="EMBL/GenBank/DDBJ databases">
        <title>Draft Genome Sequences of Two Novel Amoeba-resistant Intranuclear Bacteria, Candidatus Berkiella cookevillensis and Candidatus Berkiella aquae.</title>
        <authorList>
            <person name="Mehari Y.T."/>
            <person name="Arivett B.A."/>
            <person name="Farone A.L."/>
            <person name="Gunderson J.H."/>
            <person name="Farone M.B."/>
        </authorList>
    </citation>
    <scope>NUCLEOTIDE SEQUENCE [LARGE SCALE GENOMIC DNA]</scope>
    <source>
        <strain evidence="1">HT99</strain>
    </source>
</reference>
<evidence type="ECO:0000313" key="2">
    <source>
        <dbReference type="EMBL" id="MCS5712317.1"/>
    </source>
</evidence>
<dbReference type="EMBL" id="LKAJ02000001">
    <property type="protein sequence ID" value="MCS5712317.1"/>
    <property type="molecule type" value="Genomic_DNA"/>
</dbReference>
<reference evidence="2" key="3">
    <citation type="submission" date="2021-06" db="EMBL/GenBank/DDBJ databases">
        <title>Genomic Description and Analysis of Intracellular Bacteria, Candidatus Berkiella cookevillensis and Candidatus Berkiella aquae.</title>
        <authorList>
            <person name="Kidane D.T."/>
            <person name="Mehari Y.T."/>
            <person name="Rice F.C."/>
            <person name="Arivett B.A."/>
            <person name="Farone A.L."/>
            <person name="Berk S.G."/>
            <person name="Farone M.B."/>
        </authorList>
    </citation>
    <scope>NUCLEOTIDE SEQUENCE</scope>
    <source>
        <strain evidence="2">HT99</strain>
    </source>
</reference>
<protein>
    <submittedName>
        <fullName evidence="1">Glycosyl transferases group 1</fullName>
    </submittedName>
    <submittedName>
        <fullName evidence="2">Glycosyltransferase family 4 protein</fullName>
    </submittedName>
</protein>